<evidence type="ECO:0000256" key="4">
    <source>
        <dbReference type="ARBA" id="ARBA00022723"/>
    </source>
</evidence>
<evidence type="ECO:0000256" key="1">
    <source>
        <dbReference type="ARBA" id="ARBA00002206"/>
    </source>
</evidence>
<evidence type="ECO:0000256" key="9">
    <source>
        <dbReference type="ARBA" id="ARBA00023159"/>
    </source>
</evidence>
<dbReference type="PANTHER" id="PTHR46125:SF27">
    <property type="entry name" value="GATA TRANSCRIPTION FACTOR 28"/>
    <property type="match status" value="1"/>
</dbReference>
<evidence type="ECO:0000256" key="13">
    <source>
        <dbReference type="PROSITE-ProRule" id="PRU00357"/>
    </source>
</evidence>
<keyword evidence="4" id="KW-0479">Metal-binding</keyword>
<evidence type="ECO:0000256" key="7">
    <source>
        <dbReference type="ARBA" id="ARBA00023015"/>
    </source>
</evidence>
<dbReference type="GO" id="GO:0008270">
    <property type="term" value="F:zinc ion binding"/>
    <property type="evidence" value="ECO:0007669"/>
    <property type="project" value="UniProtKB-KW"/>
</dbReference>
<keyword evidence="5 12" id="KW-0863">Zinc-finger</keyword>
<dbReference type="Pfam" id="PF06203">
    <property type="entry name" value="CCT"/>
    <property type="match status" value="1"/>
</dbReference>
<feature type="region of interest" description="Disordered" evidence="14">
    <location>
        <begin position="182"/>
        <end position="216"/>
    </location>
</feature>
<dbReference type="CDD" id="cd00202">
    <property type="entry name" value="ZnF_GATA"/>
    <property type="match status" value="1"/>
</dbReference>
<dbReference type="SUPFAM" id="SSF57716">
    <property type="entry name" value="Glucocorticoid receptor-like (DNA-binding domain)"/>
    <property type="match status" value="1"/>
</dbReference>
<dbReference type="PROSITE" id="PS51017">
    <property type="entry name" value="CCT"/>
    <property type="match status" value="1"/>
</dbReference>
<organism evidence="18 19">
    <name type="scientific">Klebsormidium nitens</name>
    <name type="common">Green alga</name>
    <name type="synonym">Ulothrix nitens</name>
    <dbReference type="NCBI Taxonomy" id="105231"/>
    <lineage>
        <taxon>Eukaryota</taxon>
        <taxon>Viridiplantae</taxon>
        <taxon>Streptophyta</taxon>
        <taxon>Klebsormidiophyceae</taxon>
        <taxon>Klebsormidiales</taxon>
        <taxon>Klebsormidiaceae</taxon>
        <taxon>Klebsormidium</taxon>
    </lineage>
</organism>
<evidence type="ECO:0000256" key="12">
    <source>
        <dbReference type="PROSITE-ProRule" id="PRU00094"/>
    </source>
</evidence>
<dbReference type="InterPro" id="IPR000679">
    <property type="entry name" value="Znf_GATA"/>
</dbReference>
<dbReference type="InterPro" id="IPR045280">
    <property type="entry name" value="TIFY-like"/>
</dbReference>
<dbReference type="EMBL" id="DF237013">
    <property type="protein sequence ID" value="GAQ80842.1"/>
    <property type="molecule type" value="Genomic_DNA"/>
</dbReference>
<evidence type="ECO:0000256" key="5">
    <source>
        <dbReference type="ARBA" id="ARBA00022771"/>
    </source>
</evidence>
<dbReference type="SMART" id="SM00401">
    <property type="entry name" value="ZnF_GATA"/>
    <property type="match status" value="1"/>
</dbReference>
<keyword evidence="11 13" id="KW-0539">Nucleus</keyword>
<comment type="function">
    <text evidence="1">Transcriptional activator that specifically binds 5'-GATA-3' or 5'-GAT-3' motifs within gene promoters.</text>
</comment>
<dbReference type="STRING" id="105231.A0A1Y1HSQ0"/>
<dbReference type="Gene3D" id="3.30.50.10">
    <property type="entry name" value="Erythroid Transcription Factor GATA-1, subunit A"/>
    <property type="match status" value="1"/>
</dbReference>
<evidence type="ECO:0000256" key="14">
    <source>
        <dbReference type="SAM" id="MobiDB-lite"/>
    </source>
</evidence>
<evidence type="ECO:0000259" key="15">
    <source>
        <dbReference type="PROSITE" id="PS50114"/>
    </source>
</evidence>
<feature type="domain" description="CCT" evidence="16">
    <location>
        <begin position="155"/>
        <end position="197"/>
    </location>
</feature>
<dbReference type="InterPro" id="IPR013088">
    <property type="entry name" value="Znf_NHR/GATA"/>
</dbReference>
<dbReference type="Pfam" id="PF00320">
    <property type="entry name" value="GATA"/>
    <property type="match status" value="1"/>
</dbReference>
<evidence type="ECO:0000313" key="19">
    <source>
        <dbReference type="Proteomes" id="UP000054558"/>
    </source>
</evidence>
<dbReference type="OMA" id="EHENEGH"/>
<evidence type="ECO:0000259" key="16">
    <source>
        <dbReference type="PROSITE" id="PS51017"/>
    </source>
</evidence>
<dbReference type="PROSITE" id="PS51320">
    <property type="entry name" value="TIFY"/>
    <property type="match status" value="1"/>
</dbReference>
<evidence type="ECO:0000256" key="2">
    <source>
        <dbReference type="ARBA" id="ARBA00004123"/>
    </source>
</evidence>
<keyword evidence="19" id="KW-1185">Reference proteome</keyword>
<dbReference type="PROSITE" id="PS00344">
    <property type="entry name" value="GATA_ZN_FINGER_1"/>
    <property type="match status" value="1"/>
</dbReference>
<proteinExistence type="inferred from homology"/>
<dbReference type="PANTHER" id="PTHR46125">
    <property type="entry name" value="GATA TRANSCRIPTION FACTOR 28"/>
    <property type="match status" value="1"/>
</dbReference>
<keyword evidence="6" id="KW-0862">Zinc</keyword>
<keyword evidence="9" id="KW-0010">Activator</keyword>
<evidence type="ECO:0000256" key="11">
    <source>
        <dbReference type="ARBA" id="ARBA00023242"/>
    </source>
</evidence>
<dbReference type="Pfam" id="PF06200">
    <property type="entry name" value="tify"/>
    <property type="match status" value="1"/>
</dbReference>
<dbReference type="GO" id="GO:0005634">
    <property type="term" value="C:nucleus"/>
    <property type="evidence" value="ECO:0007669"/>
    <property type="project" value="UniProtKB-SubCell"/>
</dbReference>
<evidence type="ECO:0000256" key="3">
    <source>
        <dbReference type="ARBA" id="ARBA00007722"/>
    </source>
</evidence>
<evidence type="ECO:0000256" key="6">
    <source>
        <dbReference type="ARBA" id="ARBA00022833"/>
    </source>
</evidence>
<dbReference type="GO" id="GO:0006355">
    <property type="term" value="P:regulation of DNA-templated transcription"/>
    <property type="evidence" value="ECO:0007669"/>
    <property type="project" value="InterPro"/>
</dbReference>
<dbReference type="OrthoDB" id="2162994at2759"/>
<name>A0A1Y1HSQ0_KLENI</name>
<dbReference type="AlphaFoldDB" id="A0A1Y1HSQ0"/>
<keyword evidence="8" id="KW-0238">DNA-binding</keyword>
<evidence type="ECO:0000256" key="10">
    <source>
        <dbReference type="ARBA" id="ARBA00023163"/>
    </source>
</evidence>
<gene>
    <name evidence="18" type="ORF">KFL_000640080</name>
</gene>
<feature type="domain" description="Tify" evidence="17">
    <location>
        <begin position="93"/>
        <end position="128"/>
    </location>
</feature>
<evidence type="ECO:0000259" key="17">
    <source>
        <dbReference type="PROSITE" id="PS51320"/>
    </source>
</evidence>
<dbReference type="PROSITE" id="PS50114">
    <property type="entry name" value="GATA_ZN_FINGER_2"/>
    <property type="match status" value="1"/>
</dbReference>
<comment type="subcellular location">
    <subcellularLocation>
        <location evidence="2 13">Nucleus</location>
    </subcellularLocation>
</comment>
<evidence type="ECO:0000256" key="8">
    <source>
        <dbReference type="ARBA" id="ARBA00023125"/>
    </source>
</evidence>
<feature type="region of interest" description="Disordered" evidence="14">
    <location>
        <begin position="259"/>
        <end position="278"/>
    </location>
</feature>
<reference evidence="18 19" key="1">
    <citation type="journal article" date="2014" name="Nat. Commun.">
        <title>Klebsormidium flaccidum genome reveals primary factors for plant terrestrial adaptation.</title>
        <authorList>
            <person name="Hori K."/>
            <person name="Maruyama F."/>
            <person name="Fujisawa T."/>
            <person name="Togashi T."/>
            <person name="Yamamoto N."/>
            <person name="Seo M."/>
            <person name="Sato S."/>
            <person name="Yamada T."/>
            <person name="Mori H."/>
            <person name="Tajima N."/>
            <person name="Moriyama T."/>
            <person name="Ikeuchi M."/>
            <person name="Watanabe M."/>
            <person name="Wada H."/>
            <person name="Kobayashi K."/>
            <person name="Saito M."/>
            <person name="Masuda T."/>
            <person name="Sasaki-Sekimoto Y."/>
            <person name="Mashiguchi K."/>
            <person name="Awai K."/>
            <person name="Shimojima M."/>
            <person name="Masuda S."/>
            <person name="Iwai M."/>
            <person name="Nobusawa T."/>
            <person name="Narise T."/>
            <person name="Kondo S."/>
            <person name="Saito H."/>
            <person name="Sato R."/>
            <person name="Murakawa M."/>
            <person name="Ihara Y."/>
            <person name="Oshima-Yamada Y."/>
            <person name="Ohtaka K."/>
            <person name="Satoh M."/>
            <person name="Sonobe K."/>
            <person name="Ishii M."/>
            <person name="Ohtani R."/>
            <person name="Kanamori-Sato M."/>
            <person name="Honoki R."/>
            <person name="Miyazaki D."/>
            <person name="Mochizuki H."/>
            <person name="Umetsu J."/>
            <person name="Higashi K."/>
            <person name="Shibata D."/>
            <person name="Kamiya Y."/>
            <person name="Sato N."/>
            <person name="Nakamura Y."/>
            <person name="Tabata S."/>
            <person name="Ida S."/>
            <person name="Kurokawa K."/>
            <person name="Ohta H."/>
        </authorList>
    </citation>
    <scope>NUCLEOTIDE SEQUENCE [LARGE SCALE GENOMIC DNA]</scope>
    <source>
        <strain evidence="18 19">NIES-2285</strain>
    </source>
</reference>
<accession>A0A1Y1HSQ0</accession>
<protein>
    <submittedName>
        <fullName evidence="18">GATA transcription factor</fullName>
    </submittedName>
</protein>
<feature type="domain" description="GATA-type" evidence="15">
    <location>
        <begin position="217"/>
        <end position="276"/>
    </location>
</feature>
<feature type="region of interest" description="Disordered" evidence="14">
    <location>
        <begin position="1"/>
        <end position="75"/>
    </location>
</feature>
<keyword evidence="7" id="KW-0805">Transcription regulation</keyword>
<feature type="compositionally biased region" description="Basic and acidic residues" evidence="14">
    <location>
        <begin position="16"/>
        <end position="61"/>
    </location>
</feature>
<evidence type="ECO:0000313" key="18">
    <source>
        <dbReference type="EMBL" id="GAQ80842.1"/>
    </source>
</evidence>
<sequence length="342" mass="37454">MAALGEEPAGLAQAEQDAHQHEQQLEQHHGMHEGAMHEGGIHEGGMHEGGMHEGGMHEGVLHEGTPVHQGHPGHEDVEIEGEEYDDDPMSVRDPSNTKQLTLSYQGEVYVFDTVPPEKVQAVLLLLGSQETPAGLSLAQLGKGYDLPSRLNQPMRLASLQRFREKRKERNYDKKIRYSVRKEVAQRMQRKKGQFASNRPQPSDDGSGGGEFGSDGQAHQEMTCTNCGIGEKQTPMMRRGPHGPGTLCNACGLQWASKGALRDTRKDKQPRDSMDGQENVHQEYLPQLLPEPISSEHQSMVQGQEVLGQQIQAIDVPGNQLAIEGVLPNATEMAPPIANGTAQ</sequence>
<dbReference type="InterPro" id="IPR010402">
    <property type="entry name" value="CCT_domain"/>
</dbReference>
<comment type="similarity">
    <text evidence="3">Belongs to the type IV zinc-finger family. Class C subfamily.</text>
</comment>
<keyword evidence="10" id="KW-0804">Transcription</keyword>
<dbReference type="SMART" id="SM00979">
    <property type="entry name" value="TIFY"/>
    <property type="match status" value="1"/>
</dbReference>
<dbReference type="Proteomes" id="UP000054558">
    <property type="component" value="Unassembled WGS sequence"/>
</dbReference>
<dbReference type="GO" id="GO:0043565">
    <property type="term" value="F:sequence-specific DNA binding"/>
    <property type="evidence" value="ECO:0007669"/>
    <property type="project" value="InterPro"/>
</dbReference>
<dbReference type="InterPro" id="IPR010399">
    <property type="entry name" value="Tify_dom"/>
</dbReference>